<gene>
    <name evidence="2" type="ORF">ERS852397_02701</name>
</gene>
<dbReference type="Proteomes" id="UP000095517">
    <property type="component" value="Unassembled WGS sequence"/>
</dbReference>
<name>A0A174HKL6_9BACE</name>
<dbReference type="RefSeq" id="WP_055279350.1">
    <property type="nucleotide sequence ID" value="NZ_CABIXA010000015.1"/>
</dbReference>
<dbReference type="AlphaFoldDB" id="A0A174HKL6"/>
<evidence type="ECO:0000313" key="3">
    <source>
        <dbReference type="Proteomes" id="UP000095517"/>
    </source>
</evidence>
<feature type="chain" id="PRO_5008023501" evidence="1">
    <location>
        <begin position="28"/>
        <end position="163"/>
    </location>
</feature>
<evidence type="ECO:0000256" key="1">
    <source>
        <dbReference type="SAM" id="SignalP"/>
    </source>
</evidence>
<proteinExistence type="predicted"/>
<dbReference type="STRING" id="338188.ERS852397_02701"/>
<organism evidence="2 3">
    <name type="scientific">Bacteroides finegoldii</name>
    <dbReference type="NCBI Taxonomy" id="338188"/>
    <lineage>
        <taxon>Bacteria</taxon>
        <taxon>Pseudomonadati</taxon>
        <taxon>Bacteroidota</taxon>
        <taxon>Bacteroidia</taxon>
        <taxon>Bacteroidales</taxon>
        <taxon>Bacteroidaceae</taxon>
        <taxon>Bacteroides</taxon>
    </lineage>
</organism>
<reference evidence="2 3" key="1">
    <citation type="submission" date="2015-09" db="EMBL/GenBank/DDBJ databases">
        <authorList>
            <consortium name="Pathogen Informatics"/>
        </authorList>
    </citation>
    <scope>NUCLEOTIDE SEQUENCE [LARGE SCALE GENOMIC DNA]</scope>
    <source>
        <strain evidence="2 3">2789STDY5608840</strain>
    </source>
</reference>
<dbReference type="EMBL" id="CYZH01000015">
    <property type="protein sequence ID" value="CUO74771.1"/>
    <property type="molecule type" value="Genomic_DNA"/>
</dbReference>
<keyword evidence="1" id="KW-0732">Signal</keyword>
<sequence length="163" mass="18141">MKNNYFIRIAALFCLMQQVLVGPMAYAQEGFTAYDIAAKADNYYPASVSASQLFRKPAEDIDFATGQATIRIPIYEIHTADFTLPISIYYTTGGIKVNQLNGSVALGWQLDAEPMITRNTRGKPDEVSTLLQGSLIKEDSENYRRLVGKGETDPMQDIFIIVC</sequence>
<feature type="signal peptide" evidence="1">
    <location>
        <begin position="1"/>
        <end position="27"/>
    </location>
</feature>
<protein>
    <submittedName>
        <fullName evidence="2">YD repeat protein</fullName>
    </submittedName>
</protein>
<evidence type="ECO:0000313" key="2">
    <source>
        <dbReference type="EMBL" id="CUO74771.1"/>
    </source>
</evidence>
<accession>A0A174HKL6</accession>